<evidence type="ECO:0000313" key="2">
    <source>
        <dbReference type="EMBL" id="MFI2474550.1"/>
    </source>
</evidence>
<gene>
    <name evidence="2" type="ORF">ACH49W_14335</name>
</gene>
<dbReference type="InterPro" id="IPR036684">
    <property type="entry name" value="Ca_lectin_sf"/>
</dbReference>
<accession>A0ABW7X0B9</accession>
<organism evidence="2 3">
    <name type="scientific">Nocardia xishanensis</name>
    <dbReference type="NCBI Taxonomy" id="238964"/>
    <lineage>
        <taxon>Bacteria</taxon>
        <taxon>Bacillati</taxon>
        <taxon>Actinomycetota</taxon>
        <taxon>Actinomycetes</taxon>
        <taxon>Mycobacteriales</taxon>
        <taxon>Nocardiaceae</taxon>
        <taxon>Nocardia</taxon>
    </lineage>
</organism>
<dbReference type="InterPro" id="IPR010907">
    <property type="entry name" value="Ca-mediated_lectin"/>
</dbReference>
<protein>
    <submittedName>
        <fullName evidence="2">Fucose-binding lectin II</fullName>
    </submittedName>
</protein>
<evidence type="ECO:0000259" key="1">
    <source>
        <dbReference type="Pfam" id="PF07472"/>
    </source>
</evidence>
<dbReference type="Proteomes" id="UP001611415">
    <property type="component" value="Unassembled WGS sequence"/>
</dbReference>
<keyword evidence="3" id="KW-1185">Reference proteome</keyword>
<comment type="caution">
    <text evidence="2">The sequence shown here is derived from an EMBL/GenBank/DDBJ whole genome shotgun (WGS) entry which is preliminary data.</text>
</comment>
<dbReference type="SUPFAM" id="SSF82026">
    <property type="entry name" value="Calcium-mediated lectin"/>
    <property type="match status" value="1"/>
</dbReference>
<name>A0ABW7X0B9_9NOCA</name>
<proteinExistence type="predicted"/>
<dbReference type="Pfam" id="PF07472">
    <property type="entry name" value="PA-IIL"/>
    <property type="match status" value="1"/>
</dbReference>
<dbReference type="Gene3D" id="2.60.120.400">
    <property type="entry name" value="Calcium-mediated lectin"/>
    <property type="match status" value="1"/>
</dbReference>
<evidence type="ECO:0000313" key="3">
    <source>
        <dbReference type="Proteomes" id="UP001611415"/>
    </source>
</evidence>
<dbReference type="EMBL" id="JBIRYO010000008">
    <property type="protein sequence ID" value="MFI2474550.1"/>
    <property type="molecule type" value="Genomic_DNA"/>
</dbReference>
<sequence>MKRGGPYAIGSYHLLVLVAENGNDADYNDAIVEFSWYASN</sequence>
<feature type="domain" description="Calcium-mediated lectin" evidence="1">
    <location>
        <begin position="13"/>
        <end position="36"/>
    </location>
</feature>
<reference evidence="2 3" key="1">
    <citation type="submission" date="2024-10" db="EMBL/GenBank/DDBJ databases">
        <title>The Natural Products Discovery Center: Release of the First 8490 Sequenced Strains for Exploring Actinobacteria Biosynthetic Diversity.</title>
        <authorList>
            <person name="Kalkreuter E."/>
            <person name="Kautsar S.A."/>
            <person name="Yang D."/>
            <person name="Bader C.D."/>
            <person name="Teijaro C.N."/>
            <person name="Fluegel L."/>
            <person name="Davis C.M."/>
            <person name="Simpson J.R."/>
            <person name="Lauterbach L."/>
            <person name="Steele A.D."/>
            <person name="Gui C."/>
            <person name="Meng S."/>
            <person name="Li G."/>
            <person name="Viehrig K."/>
            <person name="Ye F."/>
            <person name="Su P."/>
            <person name="Kiefer A.F."/>
            <person name="Nichols A."/>
            <person name="Cepeda A.J."/>
            <person name="Yan W."/>
            <person name="Fan B."/>
            <person name="Jiang Y."/>
            <person name="Adhikari A."/>
            <person name="Zheng C.-J."/>
            <person name="Schuster L."/>
            <person name="Cowan T.M."/>
            <person name="Smanski M.J."/>
            <person name="Chevrette M.G."/>
            <person name="De Carvalho L.P.S."/>
            <person name="Shen B."/>
        </authorList>
    </citation>
    <scope>NUCLEOTIDE SEQUENCE [LARGE SCALE GENOMIC DNA]</scope>
    <source>
        <strain evidence="2 3">NPDC019275</strain>
    </source>
</reference>
<dbReference type="RefSeq" id="WP_357402695.1">
    <property type="nucleotide sequence ID" value="NZ_JBEYCD010000003.1"/>
</dbReference>